<dbReference type="GO" id="GO:0016161">
    <property type="term" value="F:beta-amylase activity"/>
    <property type="evidence" value="ECO:0007669"/>
    <property type="project" value="UniProtKB-EC"/>
</dbReference>
<dbReference type="Proteomes" id="UP000596660">
    <property type="component" value="Unplaced"/>
</dbReference>
<evidence type="ECO:0000313" key="6">
    <source>
        <dbReference type="EnsemblPlants" id="AUR62017100-RA:cds"/>
    </source>
</evidence>
<dbReference type="OMA" id="QIRENCM"/>
<reference evidence="6" key="1">
    <citation type="journal article" date="2017" name="Nature">
        <title>The genome of Chenopodium quinoa.</title>
        <authorList>
            <person name="Jarvis D.E."/>
            <person name="Ho Y.S."/>
            <person name="Lightfoot D.J."/>
            <person name="Schmoeckel S.M."/>
            <person name="Li B."/>
            <person name="Borm T.J.A."/>
            <person name="Ohyanagi H."/>
            <person name="Mineta K."/>
            <person name="Michell C.T."/>
            <person name="Saber N."/>
            <person name="Kharbatia N.M."/>
            <person name="Rupper R.R."/>
            <person name="Sharp A.R."/>
            <person name="Dally N."/>
            <person name="Boughton B.A."/>
            <person name="Woo Y.H."/>
            <person name="Gao G."/>
            <person name="Schijlen E.G.W.M."/>
            <person name="Guo X."/>
            <person name="Momin A.A."/>
            <person name="Negrao S."/>
            <person name="Al-Babili S."/>
            <person name="Gehring C."/>
            <person name="Roessner U."/>
            <person name="Jung C."/>
            <person name="Murphy K."/>
            <person name="Arold S.T."/>
            <person name="Gojobori T."/>
            <person name="van der Linden C.G."/>
            <person name="van Loo E.N."/>
            <person name="Jellen E.N."/>
            <person name="Maughan P.J."/>
            <person name="Tester M."/>
        </authorList>
    </citation>
    <scope>NUCLEOTIDE SEQUENCE [LARGE SCALE GENOMIC DNA]</scope>
    <source>
        <strain evidence="6">cv. PI 614886</strain>
    </source>
</reference>
<dbReference type="InterPro" id="IPR017853">
    <property type="entry name" value="GH"/>
</dbReference>
<dbReference type="Gramene" id="AUR62017100-RA">
    <property type="protein sequence ID" value="AUR62017100-RA:cds"/>
    <property type="gene ID" value="AUR62017100"/>
</dbReference>
<dbReference type="SUPFAM" id="SSF51445">
    <property type="entry name" value="(Trans)glycosidases"/>
    <property type="match status" value="1"/>
</dbReference>
<sequence length="582" mass="65647">MAGVLCKCTPKRNSYGFNELLFGVRKGRNGFRTQRNVSTIVLPPLLKKKFFKWKSVMGKNSPVFSMDARERSKSLILKSSKQKRVPVFVMMPADSFSIDTLGTIRIKRLKALSASLKALKAAGVHGVAVEVWWGVVEHTSPYSYDWSLYEELFKMVSEAGLKLHIALCFHSNARLSSQHKGSVSLPLWIQKIGAIDRDIFYRDRSGNFCDDYLTLGVDELPLFCGRTALQCYEDFIFSFLDKFDLLIGHVIEEISVGLGPAGELRYPAHPSADGRWRFPGIGEFQCYDKYMMEDLKIAASQEGKPQWGENGPQDVGSYKSSPSGVPFFEAGHKSFLSDYGHFFLEWYSGKLIHHADAILGKVADMLKKYQQDDKTSVLLVAKIGAIHWWYHTLAHAAELTAGYYNTAQRDGYDPLALVLFRHGAALHLSCLEMRDRDTPPGYFCSPEGLLQQLQAVSKRRTISLTGRNCVDRCDKVFQSFPLNGVLVFFTLYFVVVRNQNFSRYVRFNTMQAIVLDILLIFPDLLERSFNPKDGIGLDLMMSLDSTVFLFLLVSLIYGSYSCALGQVPRLPIVAEAAERQVL</sequence>
<dbReference type="EnsemblPlants" id="AUR62017100-RA">
    <property type="protein sequence ID" value="AUR62017100-RA:cds"/>
    <property type="gene ID" value="AUR62017100"/>
</dbReference>
<proteinExistence type="inferred from homology"/>
<protein>
    <recommendedName>
        <fullName evidence="4">Beta-amylase</fullName>
        <ecNumber evidence="4">3.2.1.2</ecNumber>
    </recommendedName>
</protein>
<keyword evidence="5" id="KW-0472">Membrane</keyword>
<dbReference type="Gene3D" id="3.20.20.80">
    <property type="entry name" value="Glycosidases"/>
    <property type="match status" value="1"/>
</dbReference>
<dbReference type="InterPro" id="IPR001554">
    <property type="entry name" value="Glyco_hydro_14"/>
</dbReference>
<keyword evidence="7" id="KW-1185">Reference proteome</keyword>
<dbReference type="EC" id="3.2.1.2" evidence="4"/>
<name>A0A803LQ71_CHEQI</name>
<feature type="transmembrane region" description="Helical" evidence="5">
    <location>
        <begin position="545"/>
        <end position="563"/>
    </location>
</feature>
<keyword evidence="5" id="KW-0812">Transmembrane</keyword>
<keyword evidence="2 4" id="KW-0119">Carbohydrate metabolism</keyword>
<comment type="catalytic activity">
    <reaction evidence="4">
        <text>Hydrolysis of (1-&gt;4)-alpha-D-glucosidic linkages in polysaccharides so as to remove successive maltose units from the non-reducing ends of the chains.</text>
        <dbReference type="EC" id="3.2.1.2"/>
    </reaction>
</comment>
<keyword evidence="4" id="KW-0378">Hydrolase</keyword>
<organism evidence="6 7">
    <name type="scientific">Chenopodium quinoa</name>
    <name type="common">Quinoa</name>
    <dbReference type="NCBI Taxonomy" id="63459"/>
    <lineage>
        <taxon>Eukaryota</taxon>
        <taxon>Viridiplantae</taxon>
        <taxon>Streptophyta</taxon>
        <taxon>Embryophyta</taxon>
        <taxon>Tracheophyta</taxon>
        <taxon>Spermatophyta</taxon>
        <taxon>Magnoliopsida</taxon>
        <taxon>eudicotyledons</taxon>
        <taxon>Gunneridae</taxon>
        <taxon>Pentapetalae</taxon>
        <taxon>Caryophyllales</taxon>
        <taxon>Chenopodiaceae</taxon>
        <taxon>Chenopodioideae</taxon>
        <taxon>Atripliceae</taxon>
        <taxon>Chenopodium</taxon>
    </lineage>
</organism>
<keyword evidence="3 4" id="KW-0624">Polysaccharide degradation</keyword>
<dbReference type="PRINTS" id="PR00750">
    <property type="entry name" value="BETAAMYLASE"/>
</dbReference>
<comment type="similarity">
    <text evidence="1 4">Belongs to the glycosyl hydrolase 14 family.</text>
</comment>
<dbReference type="GO" id="GO:0000272">
    <property type="term" value="P:polysaccharide catabolic process"/>
    <property type="evidence" value="ECO:0007669"/>
    <property type="project" value="UniProtKB-KW"/>
</dbReference>
<evidence type="ECO:0000256" key="5">
    <source>
        <dbReference type="SAM" id="Phobius"/>
    </source>
</evidence>
<dbReference type="AlphaFoldDB" id="A0A803LQ71"/>
<dbReference type="Pfam" id="PF01373">
    <property type="entry name" value="Glyco_hydro_14"/>
    <property type="match status" value="1"/>
</dbReference>
<keyword evidence="4" id="KW-0326">Glycosidase</keyword>
<evidence type="ECO:0000313" key="7">
    <source>
        <dbReference type="Proteomes" id="UP000596660"/>
    </source>
</evidence>
<evidence type="ECO:0000256" key="4">
    <source>
        <dbReference type="RuleBase" id="RU000509"/>
    </source>
</evidence>
<dbReference type="PANTHER" id="PTHR31352:SF37">
    <property type="entry name" value="INACTIVE BETA-AMYLASE 4, CHLOROPLASTIC"/>
    <property type="match status" value="1"/>
</dbReference>
<evidence type="ECO:0000256" key="3">
    <source>
        <dbReference type="ARBA" id="ARBA00023326"/>
    </source>
</evidence>
<dbReference type="GO" id="GO:0009706">
    <property type="term" value="C:chloroplast inner membrane"/>
    <property type="evidence" value="ECO:0007669"/>
    <property type="project" value="UniProtKB-SubCell"/>
</dbReference>
<evidence type="ECO:0000256" key="2">
    <source>
        <dbReference type="ARBA" id="ARBA00023277"/>
    </source>
</evidence>
<keyword evidence="5" id="KW-1133">Transmembrane helix</keyword>
<dbReference type="PANTHER" id="PTHR31352">
    <property type="entry name" value="BETA-AMYLASE 1, CHLOROPLASTIC"/>
    <property type="match status" value="1"/>
</dbReference>
<accession>A0A803LQ71</accession>
<evidence type="ECO:0000256" key="1">
    <source>
        <dbReference type="ARBA" id="ARBA00005652"/>
    </source>
</evidence>
<reference evidence="6" key="2">
    <citation type="submission" date="2021-03" db="UniProtKB">
        <authorList>
            <consortium name="EnsemblPlants"/>
        </authorList>
    </citation>
    <scope>IDENTIFICATION</scope>
</reference>
<feature type="transmembrane region" description="Helical" evidence="5">
    <location>
        <begin position="507"/>
        <end position="525"/>
    </location>
</feature>
<feature type="transmembrane region" description="Helical" evidence="5">
    <location>
        <begin position="476"/>
        <end position="495"/>
    </location>
</feature>